<reference evidence="1 2" key="1">
    <citation type="journal article" date="2022" name="Allergy">
        <title>Genome assembly and annotation of Periplaneta americana reveal a comprehensive cockroach allergen profile.</title>
        <authorList>
            <person name="Wang L."/>
            <person name="Xiong Q."/>
            <person name="Saelim N."/>
            <person name="Wang L."/>
            <person name="Nong W."/>
            <person name="Wan A.T."/>
            <person name="Shi M."/>
            <person name="Liu X."/>
            <person name="Cao Q."/>
            <person name="Hui J.H.L."/>
            <person name="Sookrung N."/>
            <person name="Leung T.F."/>
            <person name="Tungtrongchitr A."/>
            <person name="Tsui S.K.W."/>
        </authorList>
    </citation>
    <scope>NUCLEOTIDE SEQUENCE [LARGE SCALE GENOMIC DNA]</scope>
    <source>
        <strain evidence="1">PWHHKU_190912</strain>
    </source>
</reference>
<keyword evidence="2" id="KW-1185">Reference proteome</keyword>
<accession>A0ABQ8T6I7</accession>
<proteinExistence type="predicted"/>
<dbReference type="Proteomes" id="UP001148838">
    <property type="component" value="Unassembled WGS sequence"/>
</dbReference>
<evidence type="ECO:0000313" key="1">
    <source>
        <dbReference type="EMBL" id="KAJ4441500.1"/>
    </source>
</evidence>
<gene>
    <name evidence="1" type="ORF">ANN_11356</name>
</gene>
<organism evidence="1 2">
    <name type="scientific">Periplaneta americana</name>
    <name type="common">American cockroach</name>
    <name type="synonym">Blatta americana</name>
    <dbReference type="NCBI Taxonomy" id="6978"/>
    <lineage>
        <taxon>Eukaryota</taxon>
        <taxon>Metazoa</taxon>
        <taxon>Ecdysozoa</taxon>
        <taxon>Arthropoda</taxon>
        <taxon>Hexapoda</taxon>
        <taxon>Insecta</taxon>
        <taxon>Pterygota</taxon>
        <taxon>Neoptera</taxon>
        <taxon>Polyneoptera</taxon>
        <taxon>Dictyoptera</taxon>
        <taxon>Blattodea</taxon>
        <taxon>Blattoidea</taxon>
        <taxon>Blattidae</taxon>
        <taxon>Blattinae</taxon>
        <taxon>Periplaneta</taxon>
    </lineage>
</organism>
<evidence type="ECO:0000313" key="2">
    <source>
        <dbReference type="Proteomes" id="UP001148838"/>
    </source>
</evidence>
<name>A0ABQ8T6I7_PERAM</name>
<sequence length="159" mass="17957">MSPGSSTDSYPAFAHIGLRENPGKHLNQVTCPDRESNPGFASRRANRYSTVNITVSEWTSYIHSLYSYHNVLSRKLGQNGIGQRKINFPLSFPFPVYCEPALTFHQHFPSPPHFINILLAFSPEIRVFKPAEIDKISCIISSGRKLKLRDLLQVHGTYA</sequence>
<protein>
    <submittedName>
        <fullName evidence="1">Uncharacterized protein</fullName>
    </submittedName>
</protein>
<dbReference type="EMBL" id="JAJSOF020000015">
    <property type="protein sequence ID" value="KAJ4441500.1"/>
    <property type="molecule type" value="Genomic_DNA"/>
</dbReference>
<comment type="caution">
    <text evidence="1">The sequence shown here is derived from an EMBL/GenBank/DDBJ whole genome shotgun (WGS) entry which is preliminary data.</text>
</comment>